<dbReference type="GO" id="GO:0015628">
    <property type="term" value="P:protein secretion by the type II secretion system"/>
    <property type="evidence" value="ECO:0007669"/>
    <property type="project" value="InterPro"/>
</dbReference>
<dbReference type="Pfam" id="PF12019">
    <property type="entry name" value="GspH"/>
    <property type="match status" value="1"/>
</dbReference>
<evidence type="ECO:0000256" key="5">
    <source>
        <dbReference type="ARBA" id="ARBA00022519"/>
    </source>
</evidence>
<keyword evidence="8 11" id="KW-0472">Membrane</keyword>
<proteinExistence type="inferred from homology"/>
<comment type="subcellular location">
    <subcellularLocation>
        <location evidence="1">Cell inner membrane</location>
        <topology evidence="1">Single-pass membrane protein</topology>
    </subcellularLocation>
</comment>
<dbReference type="InterPro" id="IPR012902">
    <property type="entry name" value="N_methyl_site"/>
</dbReference>
<dbReference type="PROSITE" id="PS00409">
    <property type="entry name" value="PROKAR_NTER_METHYL"/>
    <property type="match status" value="1"/>
</dbReference>
<evidence type="ECO:0000256" key="6">
    <source>
        <dbReference type="ARBA" id="ARBA00022692"/>
    </source>
</evidence>
<dbReference type="SUPFAM" id="SSF54523">
    <property type="entry name" value="Pili subunits"/>
    <property type="match status" value="1"/>
</dbReference>
<evidence type="ECO:0000256" key="1">
    <source>
        <dbReference type="ARBA" id="ARBA00004377"/>
    </source>
</evidence>
<keyword evidence="6 11" id="KW-0812">Transmembrane</keyword>
<evidence type="ECO:0000256" key="4">
    <source>
        <dbReference type="ARBA" id="ARBA00022481"/>
    </source>
</evidence>
<dbReference type="AlphaFoldDB" id="A0A0A6FGJ3"/>
<dbReference type="Proteomes" id="UP000030564">
    <property type="component" value="Unassembled WGS sequence"/>
</dbReference>
<evidence type="ECO:0000313" key="13">
    <source>
        <dbReference type="EMBL" id="KHA71861.1"/>
    </source>
</evidence>
<protein>
    <recommendedName>
        <fullName evidence="2">Type II secretion system protein H</fullName>
    </recommendedName>
    <alternativeName>
        <fullName evidence="10">General secretion pathway protein H</fullName>
    </alternativeName>
</protein>
<evidence type="ECO:0000256" key="3">
    <source>
        <dbReference type="ARBA" id="ARBA00022475"/>
    </source>
</evidence>
<dbReference type="OrthoDB" id="8851040at2"/>
<sequence>MTKDRQTGFTLIELMVVLIIIGIASAAVSLSIKPDPAQLLRKDANRLIQLLQIAHAEALADGRPITWQADKNGFRFSRRNEQGPGFDHFLADPQLRPRHWETPSLKVRVTPRQPLILNAEWFDSPVQLQLSDGQNTLTVQRTATGKLTLANQP</sequence>
<evidence type="ECO:0000256" key="9">
    <source>
        <dbReference type="ARBA" id="ARBA00025772"/>
    </source>
</evidence>
<gene>
    <name evidence="13" type="ORF">NZ35_18270</name>
</gene>
<keyword evidence="3" id="KW-1003">Cell membrane</keyword>
<dbReference type="GO" id="GO:0005886">
    <property type="term" value="C:plasma membrane"/>
    <property type="evidence" value="ECO:0007669"/>
    <property type="project" value="UniProtKB-SubCell"/>
</dbReference>
<dbReference type="EMBL" id="JSFK01000018">
    <property type="protein sequence ID" value="KHA71861.1"/>
    <property type="molecule type" value="Genomic_DNA"/>
</dbReference>
<feature type="transmembrane region" description="Helical" evidence="11">
    <location>
        <begin position="12"/>
        <end position="32"/>
    </location>
</feature>
<evidence type="ECO:0000256" key="7">
    <source>
        <dbReference type="ARBA" id="ARBA00022989"/>
    </source>
</evidence>
<dbReference type="PATRIC" id="fig|587753.9.peg.1774"/>
<evidence type="ECO:0000256" key="8">
    <source>
        <dbReference type="ARBA" id="ARBA00023136"/>
    </source>
</evidence>
<evidence type="ECO:0000256" key="10">
    <source>
        <dbReference type="ARBA" id="ARBA00030775"/>
    </source>
</evidence>
<keyword evidence="7 11" id="KW-1133">Transmembrane helix</keyword>
<dbReference type="PRINTS" id="PR00885">
    <property type="entry name" value="BCTERIALGSPH"/>
</dbReference>
<evidence type="ECO:0000313" key="14">
    <source>
        <dbReference type="Proteomes" id="UP000030564"/>
    </source>
</evidence>
<dbReference type="InterPro" id="IPR022346">
    <property type="entry name" value="T2SS_GspH"/>
</dbReference>
<organism evidence="13 14">
    <name type="scientific">Pseudomonas chlororaphis</name>
    <dbReference type="NCBI Taxonomy" id="587753"/>
    <lineage>
        <taxon>Bacteria</taxon>
        <taxon>Pseudomonadati</taxon>
        <taxon>Pseudomonadota</taxon>
        <taxon>Gammaproteobacteria</taxon>
        <taxon>Pseudomonadales</taxon>
        <taxon>Pseudomonadaceae</taxon>
        <taxon>Pseudomonas</taxon>
    </lineage>
</organism>
<dbReference type="NCBIfam" id="TIGR02532">
    <property type="entry name" value="IV_pilin_GFxxxE"/>
    <property type="match status" value="1"/>
</dbReference>
<dbReference type="InterPro" id="IPR045584">
    <property type="entry name" value="Pilin-like"/>
</dbReference>
<dbReference type="InterPro" id="IPR002416">
    <property type="entry name" value="T2SS_protein-GspH"/>
</dbReference>
<feature type="domain" description="General secretion pathway GspH" evidence="12">
    <location>
        <begin position="44"/>
        <end position="143"/>
    </location>
</feature>
<dbReference type="NCBIfam" id="TIGR01708">
    <property type="entry name" value="typeII_sec_gspH"/>
    <property type="match status" value="1"/>
</dbReference>
<reference evidence="13 14" key="1">
    <citation type="submission" date="2014-10" db="EMBL/GenBank/DDBJ databases">
        <title>Draft genome sequence of Pseudomonas chlororaphis EA105.</title>
        <authorList>
            <person name="McCully L.M."/>
            <person name="Bitzer A.S."/>
            <person name="Spence C."/>
            <person name="Bais H."/>
            <person name="Silby M.W."/>
        </authorList>
    </citation>
    <scope>NUCLEOTIDE SEQUENCE [LARGE SCALE GENOMIC DNA]</scope>
    <source>
        <strain evidence="13 14">EA105</strain>
    </source>
</reference>
<evidence type="ECO:0000256" key="2">
    <source>
        <dbReference type="ARBA" id="ARBA00021549"/>
    </source>
</evidence>
<comment type="similarity">
    <text evidence="9">Belongs to the GSP H family.</text>
</comment>
<dbReference type="Gene3D" id="3.55.40.10">
    <property type="entry name" value="minor pseudopilin epsh domain"/>
    <property type="match status" value="1"/>
</dbReference>
<comment type="caution">
    <text evidence="13">The sequence shown here is derived from an EMBL/GenBank/DDBJ whole genome shotgun (WGS) entry which is preliminary data.</text>
</comment>
<evidence type="ECO:0000256" key="11">
    <source>
        <dbReference type="SAM" id="Phobius"/>
    </source>
</evidence>
<keyword evidence="4" id="KW-0488">Methylation</keyword>
<evidence type="ECO:0000259" key="12">
    <source>
        <dbReference type="Pfam" id="PF12019"/>
    </source>
</evidence>
<dbReference type="InterPro" id="IPR049875">
    <property type="entry name" value="TypeII_GspH"/>
</dbReference>
<keyword evidence="5" id="KW-0997">Cell inner membrane</keyword>
<accession>A0A0A6FGJ3</accession>
<dbReference type="Pfam" id="PF07963">
    <property type="entry name" value="N_methyl"/>
    <property type="match status" value="1"/>
</dbReference>
<dbReference type="GO" id="GO:0015627">
    <property type="term" value="C:type II protein secretion system complex"/>
    <property type="evidence" value="ECO:0007669"/>
    <property type="project" value="InterPro"/>
</dbReference>
<name>A0A0A6FGJ3_9PSED</name>